<proteinExistence type="predicted"/>
<evidence type="ECO:0000313" key="10">
    <source>
        <dbReference type="Proteomes" id="UP000238479"/>
    </source>
</evidence>
<dbReference type="STRING" id="74649.A0A2P6S9R9"/>
<evidence type="ECO:0000256" key="7">
    <source>
        <dbReference type="ARBA" id="ARBA00023136"/>
    </source>
</evidence>
<evidence type="ECO:0000259" key="8">
    <source>
        <dbReference type="Pfam" id="PF25575"/>
    </source>
</evidence>
<keyword evidence="6" id="KW-0067">ATP-binding</keyword>
<feature type="domain" description="Serine/threonine-protein kinase BSK1-like TPR repeats" evidence="8">
    <location>
        <begin position="1"/>
        <end position="42"/>
    </location>
</feature>
<reference evidence="9 10" key="1">
    <citation type="journal article" date="2018" name="Nat. Genet.">
        <title>The Rosa genome provides new insights in the design of modern roses.</title>
        <authorList>
            <person name="Bendahmane M."/>
        </authorList>
    </citation>
    <scope>NUCLEOTIDE SEQUENCE [LARGE SCALE GENOMIC DNA]</scope>
    <source>
        <strain evidence="10">cv. Old Blush</strain>
    </source>
</reference>
<evidence type="ECO:0000256" key="2">
    <source>
        <dbReference type="ARBA" id="ARBA00022475"/>
    </source>
</evidence>
<evidence type="ECO:0000256" key="4">
    <source>
        <dbReference type="ARBA" id="ARBA00022741"/>
    </source>
</evidence>
<evidence type="ECO:0000256" key="1">
    <source>
        <dbReference type="ARBA" id="ARBA00004308"/>
    </source>
</evidence>
<dbReference type="Proteomes" id="UP000238479">
    <property type="component" value="Chromosome 1"/>
</dbReference>
<dbReference type="GO" id="GO:0012505">
    <property type="term" value="C:endomembrane system"/>
    <property type="evidence" value="ECO:0007669"/>
    <property type="project" value="UniProtKB-SubCell"/>
</dbReference>
<keyword evidence="4" id="KW-0547">Nucleotide-binding</keyword>
<comment type="caution">
    <text evidence="9">The sequence shown here is derived from an EMBL/GenBank/DDBJ whole genome shotgun (WGS) entry which is preliminary data.</text>
</comment>
<keyword evidence="2" id="KW-1003">Cell membrane</keyword>
<evidence type="ECO:0000256" key="6">
    <source>
        <dbReference type="ARBA" id="ARBA00022840"/>
    </source>
</evidence>
<keyword evidence="7" id="KW-0472">Membrane</keyword>
<name>A0A2P6S9R9_ROSCH</name>
<keyword evidence="10" id="KW-1185">Reference proteome</keyword>
<dbReference type="Gramene" id="PRQ55443">
    <property type="protein sequence ID" value="PRQ55443"/>
    <property type="gene ID" value="RchiOBHm_Chr1g0324601"/>
</dbReference>
<sequence>MVSPIVFARRSLSYLMSEMPQEALNNASQAQVISPMAHCILYASCSSFFTWKG</sequence>
<dbReference type="AlphaFoldDB" id="A0A2P6S9R9"/>
<keyword evidence="5" id="KW-0418">Kinase</keyword>
<evidence type="ECO:0000256" key="3">
    <source>
        <dbReference type="ARBA" id="ARBA00022679"/>
    </source>
</evidence>
<keyword evidence="3" id="KW-0808">Transferase</keyword>
<accession>A0A2P6S9R9</accession>
<dbReference type="GO" id="GO:0009742">
    <property type="term" value="P:brassinosteroid mediated signaling pathway"/>
    <property type="evidence" value="ECO:0007669"/>
    <property type="project" value="InterPro"/>
</dbReference>
<dbReference type="InterPro" id="IPR058209">
    <property type="entry name" value="TPR_BSK1_C"/>
</dbReference>
<comment type="subcellular location">
    <subcellularLocation>
        <location evidence="1">Endomembrane system</location>
    </subcellularLocation>
</comment>
<dbReference type="PANTHER" id="PTHR45863:SF2">
    <property type="entry name" value="SERINE_THREONINE-PROTEIN KINASE BSK7-RELATED"/>
    <property type="match status" value="1"/>
</dbReference>
<dbReference type="GO" id="GO:0005524">
    <property type="term" value="F:ATP binding"/>
    <property type="evidence" value="ECO:0007669"/>
    <property type="project" value="UniProtKB-KW"/>
</dbReference>
<dbReference type="InterPro" id="IPR045845">
    <property type="entry name" value="BSK"/>
</dbReference>
<gene>
    <name evidence="9" type="ORF">RchiOBHm_Chr1g0324601</name>
</gene>
<dbReference type="PANTHER" id="PTHR45863">
    <property type="entry name" value="SERINE/THREONINE-PROTEIN KINASE BSK5"/>
    <property type="match status" value="1"/>
</dbReference>
<organism evidence="9 10">
    <name type="scientific">Rosa chinensis</name>
    <name type="common">China rose</name>
    <dbReference type="NCBI Taxonomy" id="74649"/>
    <lineage>
        <taxon>Eukaryota</taxon>
        <taxon>Viridiplantae</taxon>
        <taxon>Streptophyta</taxon>
        <taxon>Embryophyta</taxon>
        <taxon>Tracheophyta</taxon>
        <taxon>Spermatophyta</taxon>
        <taxon>Magnoliopsida</taxon>
        <taxon>eudicotyledons</taxon>
        <taxon>Gunneridae</taxon>
        <taxon>Pentapetalae</taxon>
        <taxon>rosids</taxon>
        <taxon>fabids</taxon>
        <taxon>Rosales</taxon>
        <taxon>Rosaceae</taxon>
        <taxon>Rosoideae</taxon>
        <taxon>Rosoideae incertae sedis</taxon>
        <taxon>Rosa</taxon>
    </lineage>
</organism>
<dbReference type="Pfam" id="PF25575">
    <property type="entry name" value="TPR_BSK1_C"/>
    <property type="match status" value="1"/>
</dbReference>
<evidence type="ECO:0000256" key="5">
    <source>
        <dbReference type="ARBA" id="ARBA00022777"/>
    </source>
</evidence>
<dbReference type="EMBL" id="PDCK01000039">
    <property type="protein sequence ID" value="PRQ55443.1"/>
    <property type="molecule type" value="Genomic_DNA"/>
</dbReference>
<dbReference type="GO" id="GO:0004672">
    <property type="term" value="F:protein kinase activity"/>
    <property type="evidence" value="ECO:0007669"/>
    <property type="project" value="InterPro"/>
</dbReference>
<evidence type="ECO:0000313" key="9">
    <source>
        <dbReference type="EMBL" id="PRQ55443.1"/>
    </source>
</evidence>
<protein>
    <recommendedName>
        <fullName evidence="8">Serine/threonine-protein kinase BSK1-like TPR repeats domain-containing protein</fullName>
    </recommendedName>
</protein>